<dbReference type="Gene3D" id="6.10.250.100">
    <property type="match status" value="1"/>
</dbReference>
<comment type="subcellular location">
    <subcellularLocation>
        <location evidence="1">Secreted</location>
    </subcellularLocation>
</comment>
<dbReference type="AlphaFoldDB" id="A0A8B9NIL2"/>
<evidence type="ECO:0000256" key="6">
    <source>
        <dbReference type="ARBA" id="ARBA00022850"/>
    </source>
</evidence>
<dbReference type="Proteomes" id="UP000694541">
    <property type="component" value="Unplaced"/>
</dbReference>
<dbReference type="GO" id="GO:0042157">
    <property type="term" value="P:lipoprotein metabolic process"/>
    <property type="evidence" value="ECO:0007669"/>
    <property type="project" value="InterPro"/>
</dbReference>
<name>A0A8B9NIL2_9AVES</name>
<keyword evidence="10" id="KW-1185">Reference proteome</keyword>
<evidence type="ECO:0000313" key="10">
    <source>
        <dbReference type="Proteomes" id="UP000694541"/>
    </source>
</evidence>
<keyword evidence="4" id="KW-0813">Transport</keyword>
<dbReference type="GO" id="GO:0008035">
    <property type="term" value="F:high-density lipoprotein particle binding"/>
    <property type="evidence" value="ECO:0007669"/>
    <property type="project" value="TreeGrafter"/>
</dbReference>
<evidence type="ECO:0000256" key="3">
    <source>
        <dbReference type="ARBA" id="ARBA00022421"/>
    </source>
</evidence>
<dbReference type="InterPro" id="IPR036172">
    <property type="entry name" value="ApoA-II_sf"/>
</dbReference>
<keyword evidence="7" id="KW-0445">Lipid transport</keyword>
<evidence type="ECO:0000256" key="5">
    <source>
        <dbReference type="ARBA" id="ARBA00022525"/>
    </source>
</evidence>
<dbReference type="Ensembl" id="ENSANIT00000025082.1">
    <property type="protein sequence ID" value="ENSANIP00000024273.1"/>
    <property type="gene ID" value="ENSANIG00000016426.1"/>
</dbReference>
<sequence length="134" mass="14489">MTFALQAPGPAGLSEPWGRLATADSALQAPSLAEMKVLVAALLLLCACCLQAALVRREVLAEEAAPPAEDDFFTRHFQSFSNFMTKDLAQKLQVEEAYLDRANKQLTPLAQELRSNVLGLFSSLLELGKGEGQP</sequence>
<evidence type="ECO:0000256" key="4">
    <source>
        <dbReference type="ARBA" id="ARBA00022448"/>
    </source>
</evidence>
<dbReference type="GO" id="GO:0030301">
    <property type="term" value="P:cholesterol transport"/>
    <property type="evidence" value="ECO:0007669"/>
    <property type="project" value="TreeGrafter"/>
</dbReference>
<proteinExistence type="inferred from homology"/>
<protein>
    <recommendedName>
        <fullName evidence="3">Apolipoprotein A-II</fullName>
    </recommendedName>
    <alternativeName>
        <fullName evidence="8">Apolipoprotein A2</fullName>
    </alternativeName>
</protein>
<dbReference type="GO" id="GO:0120020">
    <property type="term" value="F:cholesterol transfer activity"/>
    <property type="evidence" value="ECO:0007669"/>
    <property type="project" value="TreeGrafter"/>
</dbReference>
<keyword evidence="5" id="KW-0964">Secreted</keyword>
<dbReference type="GO" id="GO:0042632">
    <property type="term" value="P:cholesterol homeostasis"/>
    <property type="evidence" value="ECO:0007669"/>
    <property type="project" value="TreeGrafter"/>
</dbReference>
<dbReference type="GO" id="GO:0008289">
    <property type="term" value="F:lipid binding"/>
    <property type="evidence" value="ECO:0007669"/>
    <property type="project" value="InterPro"/>
</dbReference>
<accession>A0A8B9NIL2</accession>
<keyword evidence="6" id="KW-0345">HDL</keyword>
<evidence type="ECO:0000256" key="1">
    <source>
        <dbReference type="ARBA" id="ARBA00004613"/>
    </source>
</evidence>
<dbReference type="InterPro" id="IPR006801">
    <property type="entry name" value="ApoA-II"/>
</dbReference>
<organism evidence="9 10">
    <name type="scientific">Accipiter nisus</name>
    <name type="common">Eurasian sparrowhawk</name>
    <dbReference type="NCBI Taxonomy" id="211598"/>
    <lineage>
        <taxon>Eukaryota</taxon>
        <taxon>Metazoa</taxon>
        <taxon>Chordata</taxon>
        <taxon>Craniata</taxon>
        <taxon>Vertebrata</taxon>
        <taxon>Euteleostomi</taxon>
        <taxon>Archelosauria</taxon>
        <taxon>Archosauria</taxon>
        <taxon>Dinosauria</taxon>
        <taxon>Saurischia</taxon>
        <taxon>Theropoda</taxon>
        <taxon>Coelurosauria</taxon>
        <taxon>Aves</taxon>
        <taxon>Neognathae</taxon>
        <taxon>Neoaves</taxon>
        <taxon>Telluraves</taxon>
        <taxon>Accipitrimorphae</taxon>
        <taxon>Accipitriformes</taxon>
        <taxon>Accipitridae</taxon>
        <taxon>Accipitrinae</taxon>
        <taxon>Accipiter</taxon>
    </lineage>
</organism>
<evidence type="ECO:0000256" key="2">
    <source>
        <dbReference type="ARBA" id="ARBA00010232"/>
    </source>
</evidence>
<dbReference type="PANTHER" id="PTHR11027">
    <property type="entry name" value="APOLIPOPROTEIN A-II"/>
    <property type="match status" value="1"/>
</dbReference>
<reference evidence="9" key="2">
    <citation type="submission" date="2025-09" db="UniProtKB">
        <authorList>
            <consortium name="Ensembl"/>
        </authorList>
    </citation>
    <scope>IDENTIFICATION</scope>
</reference>
<evidence type="ECO:0000256" key="8">
    <source>
        <dbReference type="ARBA" id="ARBA00030900"/>
    </source>
</evidence>
<dbReference type="SUPFAM" id="SSF82936">
    <property type="entry name" value="Apolipoprotein A-II"/>
    <property type="match status" value="1"/>
</dbReference>
<dbReference type="PANTHER" id="PTHR11027:SF0">
    <property type="entry name" value="APOLIPOPROTEIN A-II"/>
    <property type="match status" value="1"/>
</dbReference>
<dbReference type="Pfam" id="PF04711">
    <property type="entry name" value="ApoA-II"/>
    <property type="match status" value="1"/>
</dbReference>
<evidence type="ECO:0000256" key="7">
    <source>
        <dbReference type="ARBA" id="ARBA00023055"/>
    </source>
</evidence>
<reference evidence="9" key="1">
    <citation type="submission" date="2025-08" db="UniProtKB">
        <authorList>
            <consortium name="Ensembl"/>
        </authorList>
    </citation>
    <scope>IDENTIFICATION</scope>
</reference>
<comment type="similarity">
    <text evidence="2">Belongs to the apolipoprotein A2 family.</text>
</comment>
<dbReference type="GO" id="GO:0034366">
    <property type="term" value="C:spherical high-density lipoprotein particle"/>
    <property type="evidence" value="ECO:0007669"/>
    <property type="project" value="TreeGrafter"/>
</dbReference>
<evidence type="ECO:0000313" key="9">
    <source>
        <dbReference type="Ensembl" id="ENSANIP00000024273.1"/>
    </source>
</evidence>